<gene>
    <name evidence="8" type="ORF">UY28_C0036G0005</name>
</gene>
<comment type="subcellular location">
    <subcellularLocation>
        <location evidence="1">Cell membrane</location>
        <topology evidence="1">Multi-pass membrane protein</topology>
    </subcellularLocation>
</comment>
<feature type="transmembrane region" description="Helical" evidence="7">
    <location>
        <begin position="81"/>
        <end position="99"/>
    </location>
</feature>
<dbReference type="Proteomes" id="UP000034694">
    <property type="component" value="Unassembled WGS sequence"/>
</dbReference>
<protein>
    <submittedName>
        <fullName evidence="8">Glycosyl transferase family 4</fullName>
    </submittedName>
</protein>
<feature type="transmembrane region" description="Helical" evidence="7">
    <location>
        <begin position="184"/>
        <end position="205"/>
    </location>
</feature>
<reference evidence="8 9" key="1">
    <citation type="journal article" date="2015" name="Nature">
        <title>rRNA introns, odd ribosomes, and small enigmatic genomes across a large radiation of phyla.</title>
        <authorList>
            <person name="Brown C.T."/>
            <person name="Hug L.A."/>
            <person name="Thomas B.C."/>
            <person name="Sharon I."/>
            <person name="Castelle C.J."/>
            <person name="Singh A."/>
            <person name="Wilkins M.J."/>
            <person name="Williams K.H."/>
            <person name="Banfield J.F."/>
        </authorList>
    </citation>
    <scope>NUCLEOTIDE SEQUENCE [LARGE SCALE GENOMIC DNA]</scope>
</reference>
<keyword evidence="3 8" id="KW-0808">Transferase</keyword>
<dbReference type="AlphaFoldDB" id="A0A0G1UQ76"/>
<dbReference type="GO" id="GO:0016780">
    <property type="term" value="F:phosphotransferase activity, for other substituted phosphate groups"/>
    <property type="evidence" value="ECO:0007669"/>
    <property type="project" value="InterPro"/>
</dbReference>
<feature type="transmembrane region" description="Helical" evidence="7">
    <location>
        <begin position="152"/>
        <end position="172"/>
    </location>
</feature>
<evidence type="ECO:0000256" key="1">
    <source>
        <dbReference type="ARBA" id="ARBA00004651"/>
    </source>
</evidence>
<feature type="transmembrane region" description="Helical" evidence="7">
    <location>
        <begin position="54"/>
        <end position="75"/>
    </location>
</feature>
<feature type="transmembrane region" description="Helical" evidence="7">
    <location>
        <begin position="12"/>
        <end position="33"/>
    </location>
</feature>
<evidence type="ECO:0000256" key="2">
    <source>
        <dbReference type="ARBA" id="ARBA00022475"/>
    </source>
</evidence>
<feature type="transmembrane region" description="Helical" evidence="7">
    <location>
        <begin position="336"/>
        <end position="353"/>
    </location>
</feature>
<evidence type="ECO:0000256" key="4">
    <source>
        <dbReference type="ARBA" id="ARBA00022692"/>
    </source>
</evidence>
<comment type="caution">
    <text evidence="8">The sequence shown here is derived from an EMBL/GenBank/DDBJ whole genome shotgun (WGS) entry which is preliminary data.</text>
</comment>
<feature type="transmembrane region" description="Helical" evidence="7">
    <location>
        <begin position="111"/>
        <end position="132"/>
    </location>
</feature>
<evidence type="ECO:0000256" key="5">
    <source>
        <dbReference type="ARBA" id="ARBA00022989"/>
    </source>
</evidence>
<feature type="transmembrane region" description="Helical" evidence="7">
    <location>
        <begin position="312"/>
        <end position="330"/>
    </location>
</feature>
<accession>A0A0G1UQ76</accession>
<dbReference type="GO" id="GO:0071555">
    <property type="term" value="P:cell wall organization"/>
    <property type="evidence" value="ECO:0007669"/>
    <property type="project" value="TreeGrafter"/>
</dbReference>
<name>A0A0G1UQ76_9BACT</name>
<feature type="transmembrane region" description="Helical" evidence="7">
    <location>
        <begin position="240"/>
        <end position="257"/>
    </location>
</feature>
<keyword evidence="4 7" id="KW-0812">Transmembrane</keyword>
<keyword evidence="2" id="KW-1003">Cell membrane</keyword>
<feature type="transmembrane region" description="Helical" evidence="7">
    <location>
        <begin position="211"/>
        <end position="233"/>
    </location>
</feature>
<dbReference type="Pfam" id="PF00953">
    <property type="entry name" value="Glycos_transf_4"/>
    <property type="match status" value="1"/>
</dbReference>
<dbReference type="EMBL" id="LCPK01000036">
    <property type="protein sequence ID" value="KKU96304.1"/>
    <property type="molecule type" value="Genomic_DNA"/>
</dbReference>
<sequence length="371" mass="40053">MPELTFSYSFWAPFLVAAGVAAVVGAVVIRRGAGWGIIDDPKKHKHPKVVHDKAVPRGGGVVIFAAFLAGAVIFLPKTQQTAGVVLGSLMLVITGFLDDKFEEKISPYWRLGINALAAGTVIATGVGISFITNPAGGVFDLGQFQWCMQILGNTRCLWVVADLFALVWLLWMQNIVGWSSGVDGQLPGFVIIAAITMALLGMRFGTDTLQWPVITLAAITAGAYAGFLPWNWFPQKMMPGYGGKSLAGFLLGILAIWSGAKVGAMMIVLGLPFIDAVMVITKRIREGRSPVWGGHEHLHHYLLDMGWSKRKIAILYWATSLALSILALRLKAPSKYFTMATVALIAGGVILWLQNWSIYSKQPAPGNGSKT</sequence>
<dbReference type="PANTHER" id="PTHR22926:SF3">
    <property type="entry name" value="UNDECAPRENYL-PHOSPHATE ALPHA-N-ACETYLGLUCOSAMINYL 1-PHOSPHATE TRANSFERASE"/>
    <property type="match status" value="1"/>
</dbReference>
<dbReference type="GO" id="GO:0044038">
    <property type="term" value="P:cell wall macromolecule biosynthetic process"/>
    <property type="evidence" value="ECO:0007669"/>
    <property type="project" value="TreeGrafter"/>
</dbReference>
<evidence type="ECO:0000256" key="6">
    <source>
        <dbReference type="ARBA" id="ARBA00023136"/>
    </source>
</evidence>
<evidence type="ECO:0000256" key="7">
    <source>
        <dbReference type="SAM" id="Phobius"/>
    </source>
</evidence>
<organism evidence="8 9">
    <name type="scientific">Candidatus Amesbacteria bacterium GW2011_GWB1_48_13</name>
    <dbReference type="NCBI Taxonomy" id="1618362"/>
    <lineage>
        <taxon>Bacteria</taxon>
        <taxon>Candidatus Amesiibacteriota</taxon>
    </lineage>
</organism>
<evidence type="ECO:0000313" key="8">
    <source>
        <dbReference type="EMBL" id="KKU96304.1"/>
    </source>
</evidence>
<keyword evidence="5 7" id="KW-1133">Transmembrane helix</keyword>
<keyword evidence="6 7" id="KW-0472">Membrane</keyword>
<dbReference type="PANTHER" id="PTHR22926">
    <property type="entry name" value="PHOSPHO-N-ACETYLMURAMOYL-PENTAPEPTIDE-TRANSFERASE"/>
    <property type="match status" value="1"/>
</dbReference>
<dbReference type="GO" id="GO:0009103">
    <property type="term" value="P:lipopolysaccharide biosynthetic process"/>
    <property type="evidence" value="ECO:0007669"/>
    <property type="project" value="TreeGrafter"/>
</dbReference>
<evidence type="ECO:0000256" key="3">
    <source>
        <dbReference type="ARBA" id="ARBA00022679"/>
    </source>
</evidence>
<dbReference type="InterPro" id="IPR000715">
    <property type="entry name" value="Glycosyl_transferase_4"/>
</dbReference>
<proteinExistence type="predicted"/>
<dbReference type="CDD" id="cd06853">
    <property type="entry name" value="GT_WecA_like"/>
    <property type="match status" value="1"/>
</dbReference>
<evidence type="ECO:0000313" key="9">
    <source>
        <dbReference type="Proteomes" id="UP000034694"/>
    </source>
</evidence>
<dbReference type="GO" id="GO:0005886">
    <property type="term" value="C:plasma membrane"/>
    <property type="evidence" value="ECO:0007669"/>
    <property type="project" value="UniProtKB-SubCell"/>
</dbReference>